<dbReference type="InterPro" id="IPR036163">
    <property type="entry name" value="HMA_dom_sf"/>
</dbReference>
<gene>
    <name evidence="2" type="ORF">DF185_07700</name>
</gene>
<feature type="transmembrane region" description="Helical" evidence="1">
    <location>
        <begin position="50"/>
        <end position="71"/>
    </location>
</feature>
<dbReference type="EMBL" id="QFLI01000003">
    <property type="protein sequence ID" value="PXY01361.1"/>
    <property type="molecule type" value="Genomic_DNA"/>
</dbReference>
<keyword evidence="1" id="KW-0812">Transmembrane</keyword>
<accession>A0A2V3ZYL8</accession>
<evidence type="ECO:0000256" key="1">
    <source>
        <dbReference type="SAM" id="Phobius"/>
    </source>
</evidence>
<protein>
    <submittedName>
        <fullName evidence="2">Uncharacterized protein</fullName>
    </submittedName>
</protein>
<dbReference type="Gene3D" id="3.30.70.100">
    <property type="match status" value="1"/>
</dbReference>
<keyword evidence="3" id="KW-1185">Reference proteome</keyword>
<feature type="transmembrane region" description="Helical" evidence="1">
    <location>
        <begin position="92"/>
        <end position="109"/>
    </location>
</feature>
<evidence type="ECO:0000313" key="3">
    <source>
        <dbReference type="Proteomes" id="UP000248079"/>
    </source>
</evidence>
<dbReference type="SUPFAM" id="SSF55008">
    <property type="entry name" value="HMA, heavy metal-associated domain"/>
    <property type="match status" value="1"/>
</dbReference>
<reference evidence="2 3" key="1">
    <citation type="submission" date="2018-05" db="EMBL/GenBank/DDBJ databases">
        <title>Marinifilum breve JC075T sp. nov., a marine bacterium isolated from Yongle Blue Hole in the South China Sea.</title>
        <authorList>
            <person name="Fu T."/>
        </authorList>
    </citation>
    <scope>NUCLEOTIDE SEQUENCE [LARGE SCALE GENOMIC DNA]</scope>
    <source>
        <strain evidence="2 3">JC075</strain>
    </source>
</reference>
<dbReference type="AlphaFoldDB" id="A0A2V3ZYL8"/>
<comment type="caution">
    <text evidence="2">The sequence shown here is derived from an EMBL/GenBank/DDBJ whole genome shotgun (WGS) entry which is preliminary data.</text>
</comment>
<dbReference type="GO" id="GO:0046872">
    <property type="term" value="F:metal ion binding"/>
    <property type="evidence" value="ECO:0007669"/>
    <property type="project" value="InterPro"/>
</dbReference>
<evidence type="ECO:0000313" key="2">
    <source>
        <dbReference type="EMBL" id="PXY01361.1"/>
    </source>
</evidence>
<proteinExistence type="predicted"/>
<organism evidence="2 3">
    <name type="scientific">Marinifilum breve</name>
    <dbReference type="NCBI Taxonomy" id="2184082"/>
    <lineage>
        <taxon>Bacteria</taxon>
        <taxon>Pseudomonadati</taxon>
        <taxon>Bacteroidota</taxon>
        <taxon>Bacteroidia</taxon>
        <taxon>Marinilabiliales</taxon>
        <taxon>Marinifilaceae</taxon>
    </lineage>
</organism>
<sequence length="241" mass="25751">MKKEKSTFAGFGAALLAVLGSITCCGAPIAAGILASVGIGASQLQFLNSIQPYLIAVALFSLAIGFYRLYFKKNTSCCGSNPGETPPSNKKSKIFLWIVSIFTIGMLIYTNKSSQATESDCCPQPVEETSCCTSSSSLNSQASCGSSCGAQVPVQIATKEIQSSCCTANNHVIASFKLKGLSKSCCIKPLVKKLQDESRINNFAIRKEKDMIAIKYDKNIISIKEIQTLLASAGFEVKQLK</sequence>
<name>A0A2V3ZYL8_9BACT</name>
<dbReference type="RefSeq" id="WP_110360173.1">
    <property type="nucleotide sequence ID" value="NZ_QFLI01000003.1"/>
</dbReference>
<keyword evidence="1" id="KW-0472">Membrane</keyword>
<dbReference type="Proteomes" id="UP000248079">
    <property type="component" value="Unassembled WGS sequence"/>
</dbReference>
<keyword evidence="1" id="KW-1133">Transmembrane helix</keyword>
<dbReference type="OrthoDB" id="1493145at2"/>